<feature type="compositionally biased region" description="Basic and acidic residues" evidence="2">
    <location>
        <begin position="359"/>
        <end position="374"/>
    </location>
</feature>
<dbReference type="HOGENOM" id="CLU_459812_0_0_11"/>
<dbReference type="eggNOG" id="COG1484">
    <property type="taxonomic scope" value="Bacteria"/>
</dbReference>
<name>M4RC88_9BIFI</name>
<evidence type="ECO:0000256" key="1">
    <source>
        <dbReference type="ARBA" id="ARBA00008059"/>
    </source>
</evidence>
<evidence type="ECO:0000256" key="2">
    <source>
        <dbReference type="SAM" id="MobiDB-lite"/>
    </source>
</evidence>
<feature type="region of interest" description="Disordered" evidence="2">
    <location>
        <begin position="1"/>
        <end position="20"/>
    </location>
</feature>
<dbReference type="SUPFAM" id="SSF52540">
    <property type="entry name" value="P-loop containing nucleoside triphosphate hydrolases"/>
    <property type="match status" value="1"/>
</dbReference>
<dbReference type="Gene3D" id="3.40.50.300">
    <property type="entry name" value="P-loop containing nucleotide triphosphate hydrolases"/>
    <property type="match status" value="1"/>
</dbReference>
<feature type="domain" description="AAA+ ATPase" evidence="3">
    <location>
        <begin position="112"/>
        <end position="244"/>
    </location>
</feature>
<feature type="compositionally biased region" description="Polar residues" evidence="2">
    <location>
        <begin position="261"/>
        <end position="270"/>
    </location>
</feature>
<dbReference type="AlphaFoldDB" id="M4RC88"/>
<gene>
    <name evidence="4" type="ORF">D805_0834</name>
</gene>
<dbReference type="PANTHER" id="PTHR30050">
    <property type="entry name" value="CHROMOSOMAL REPLICATION INITIATOR PROTEIN DNAA"/>
    <property type="match status" value="1"/>
</dbReference>
<dbReference type="InterPro" id="IPR027417">
    <property type="entry name" value="P-loop_NTPase"/>
</dbReference>
<dbReference type="Pfam" id="PF01695">
    <property type="entry name" value="IstB_IS21"/>
    <property type="match status" value="1"/>
</dbReference>
<proteinExistence type="inferred from homology"/>
<evidence type="ECO:0000259" key="3">
    <source>
        <dbReference type="SMART" id="SM00382"/>
    </source>
</evidence>
<dbReference type="PANTHER" id="PTHR30050:SF4">
    <property type="entry name" value="ATP-BINDING PROTEIN RV3427C IN INSERTION SEQUENCE-RELATED"/>
    <property type="match status" value="1"/>
</dbReference>
<dbReference type="KEGG" id="btp:D805_0834"/>
<dbReference type="InterPro" id="IPR002611">
    <property type="entry name" value="IstB_ATP-bd"/>
</dbReference>
<evidence type="ECO:0000313" key="5">
    <source>
        <dbReference type="Proteomes" id="UP000011835"/>
    </source>
</evidence>
<dbReference type="SMART" id="SM00382">
    <property type="entry name" value="AAA"/>
    <property type="match status" value="1"/>
</dbReference>
<dbReference type="GO" id="GO:0006260">
    <property type="term" value="P:DNA replication"/>
    <property type="evidence" value="ECO:0007669"/>
    <property type="project" value="TreeGrafter"/>
</dbReference>
<comment type="similarity">
    <text evidence="1">Belongs to the IS21/IS1162 putative ATP-binding protein family.</text>
</comment>
<accession>M4RC88</accession>
<protein>
    <submittedName>
        <fullName evidence="4">DNA replication protein</fullName>
    </submittedName>
</protein>
<feature type="region of interest" description="Disordered" evidence="2">
    <location>
        <begin position="258"/>
        <end position="381"/>
    </location>
</feature>
<dbReference type="CDD" id="cd00009">
    <property type="entry name" value="AAA"/>
    <property type="match status" value="1"/>
</dbReference>
<dbReference type="InterPro" id="IPR003593">
    <property type="entry name" value="AAA+_ATPase"/>
</dbReference>
<dbReference type="InterPro" id="IPR047661">
    <property type="entry name" value="IstB"/>
</dbReference>
<dbReference type="EMBL" id="CP004346">
    <property type="protein sequence ID" value="AGH41101.1"/>
    <property type="molecule type" value="Genomic_DNA"/>
</dbReference>
<dbReference type="Proteomes" id="UP000011835">
    <property type="component" value="Chromosome"/>
</dbReference>
<sequence>MSTGNGKEQDTRRRRASTGRRMEAIMELARGLPPARQVLADSLEEATAAQMAFMETWMREEIASRGRSKRARLLRQAGFPQSKELDGYDWTPVRFPVDCGRESLESLEFTGRHEDVVLFGPPGTGKTHLAIALGRKACREGTETRFFTAAGLVMRLLRAKTDNRLDKELAMIGKAGLLIIDELGYVPVDEEGSRLLFQVAANAYERQSAVFTTNIESGGWGRVFGDPNMAAAIIDRTVHHGRMIRFDGDSYRRTHALMEQPHTTTKQTGGRNPVPEWTNSCRSLGPKQHAQTDHFNLTKHTGRHGPDRRPGRMVRRPPVAQGPRRGARRDNPRGRAAARARRPRHARRVLRGPGPRPGRGPDGHGRARPHLERGQHRHAGRAGAMAAPIAEDGTVPGNQDEGTVMGIDIRKFIGTRMTPADIGRAEHSRRQEARIRQDLDARYGRVVTGVCPECGRPVRKPARGPAARFCSRSCRNAYNRRQAQREAARAAALSESTADELKERGESYRARAQAIRDESSRLRQEASGMRAAVRASLMCQLLTIMRADPSMIADAAPGGYVRTLIARIDRLGGPGEAERMLRHQGYTGRVPVA</sequence>
<dbReference type="NCBIfam" id="NF038214">
    <property type="entry name" value="IS21_help_AAA"/>
    <property type="match status" value="1"/>
</dbReference>
<feature type="compositionally biased region" description="Basic residues" evidence="2">
    <location>
        <begin position="336"/>
        <end position="350"/>
    </location>
</feature>
<reference evidence="4 5" key="1">
    <citation type="journal article" date="2013" name="Genome Announc.">
        <title>Complete Genome Sequence of the Probiotic Bifidobacterium thermophilum Strain RBL67.</title>
        <authorList>
            <person name="Jans C."/>
            <person name="Lacroix C."/>
            <person name="Follador R."/>
            <person name="Stevens M.J."/>
        </authorList>
    </citation>
    <scope>NUCLEOTIDE SEQUENCE [LARGE SCALE GENOMIC DNA]</scope>
    <source>
        <strain evidence="4 5">RBL67</strain>
    </source>
</reference>
<keyword evidence="5" id="KW-1185">Reference proteome</keyword>
<evidence type="ECO:0000313" key="4">
    <source>
        <dbReference type="EMBL" id="AGH41101.1"/>
    </source>
</evidence>
<organism evidence="4 5">
    <name type="scientific">Bifidobacterium thermophilum RBL67</name>
    <dbReference type="NCBI Taxonomy" id="1254439"/>
    <lineage>
        <taxon>Bacteria</taxon>
        <taxon>Bacillati</taxon>
        <taxon>Actinomycetota</taxon>
        <taxon>Actinomycetes</taxon>
        <taxon>Bifidobacteriales</taxon>
        <taxon>Bifidobacteriaceae</taxon>
        <taxon>Bifidobacterium</taxon>
    </lineage>
</organism>
<dbReference type="GO" id="GO:0005524">
    <property type="term" value="F:ATP binding"/>
    <property type="evidence" value="ECO:0007669"/>
    <property type="project" value="InterPro"/>
</dbReference>
<dbReference type="PATRIC" id="fig|1254439.12.peg.828"/>